<evidence type="ECO:0000313" key="11">
    <source>
        <dbReference type="EMBL" id="MEY1661470.1"/>
    </source>
</evidence>
<evidence type="ECO:0000259" key="9">
    <source>
        <dbReference type="PROSITE" id="PS51671"/>
    </source>
</evidence>
<evidence type="ECO:0000256" key="1">
    <source>
        <dbReference type="ARBA" id="ARBA00022679"/>
    </source>
</evidence>
<comment type="catalytic activity">
    <reaction evidence="7">
        <text>guanosine 3',5'-bis(diphosphate) + H2O = GDP + diphosphate + H(+)</text>
        <dbReference type="Rhea" id="RHEA:14253"/>
        <dbReference type="ChEBI" id="CHEBI:15377"/>
        <dbReference type="ChEBI" id="CHEBI:15378"/>
        <dbReference type="ChEBI" id="CHEBI:33019"/>
        <dbReference type="ChEBI" id="CHEBI:58189"/>
        <dbReference type="ChEBI" id="CHEBI:77828"/>
        <dbReference type="EC" id="3.1.7.2"/>
    </reaction>
</comment>
<dbReference type="CDD" id="cd04900">
    <property type="entry name" value="ACT_UUR-like_1"/>
    <property type="match status" value="1"/>
</dbReference>
<dbReference type="PIRSF" id="PIRSF006288">
    <property type="entry name" value="PII_uridyltransf"/>
    <property type="match status" value="1"/>
</dbReference>
<comment type="cofactor">
    <cofactor evidence="8">
        <name>Mg(2+)</name>
        <dbReference type="ChEBI" id="CHEBI:18420"/>
    </cofactor>
</comment>
<gene>
    <name evidence="8" type="primary">glnD</name>
    <name evidence="11" type="ORF">AB5I84_04825</name>
</gene>
<dbReference type="InterPro" id="IPR010043">
    <property type="entry name" value="UTase/UR"/>
</dbReference>
<dbReference type="Pfam" id="PF01966">
    <property type="entry name" value="HD"/>
    <property type="match status" value="1"/>
</dbReference>
<dbReference type="Pfam" id="PF01909">
    <property type="entry name" value="NTP_transf_2"/>
    <property type="match status" value="1"/>
</dbReference>
<evidence type="ECO:0000256" key="4">
    <source>
        <dbReference type="ARBA" id="ARBA00022801"/>
    </source>
</evidence>
<feature type="domain" description="ACT" evidence="9">
    <location>
        <begin position="708"/>
        <end position="794"/>
    </location>
</feature>
<evidence type="ECO:0000256" key="7">
    <source>
        <dbReference type="ARBA" id="ARBA00047968"/>
    </source>
</evidence>
<dbReference type="Pfam" id="PF08335">
    <property type="entry name" value="GlnD_UR_UTase"/>
    <property type="match status" value="1"/>
</dbReference>
<comment type="catalytic activity">
    <reaction evidence="8">
        <text>[protein-PII]-uridylyl-L-tyrosine + H2O = [protein-PII]-L-tyrosine + UMP + H(+)</text>
        <dbReference type="Rhea" id="RHEA:48600"/>
        <dbReference type="Rhea" id="RHEA-COMP:12147"/>
        <dbReference type="Rhea" id="RHEA-COMP:12148"/>
        <dbReference type="ChEBI" id="CHEBI:15377"/>
        <dbReference type="ChEBI" id="CHEBI:15378"/>
        <dbReference type="ChEBI" id="CHEBI:46858"/>
        <dbReference type="ChEBI" id="CHEBI:57865"/>
        <dbReference type="ChEBI" id="CHEBI:90602"/>
    </reaction>
</comment>
<dbReference type="InterPro" id="IPR043519">
    <property type="entry name" value="NT_sf"/>
</dbReference>
<dbReference type="RefSeq" id="WP_369454726.1">
    <property type="nucleotide sequence ID" value="NZ_JBGCUO010000001.1"/>
</dbReference>
<dbReference type="HAMAP" id="MF_00277">
    <property type="entry name" value="PII_uridylyl_transf"/>
    <property type="match status" value="1"/>
</dbReference>
<reference evidence="11 12" key="1">
    <citation type="submission" date="2024-07" db="EMBL/GenBank/DDBJ databases">
        <authorList>
            <person name="Ren Q."/>
        </authorList>
    </citation>
    <scope>NUCLEOTIDE SEQUENCE [LARGE SCALE GENOMIC DNA]</scope>
    <source>
        <strain evidence="11 12">REN37</strain>
    </source>
</reference>
<feature type="domain" description="HD" evidence="10">
    <location>
        <begin position="464"/>
        <end position="586"/>
    </location>
</feature>
<dbReference type="InterPro" id="IPR002934">
    <property type="entry name" value="Polymerase_NTP_transf_dom"/>
</dbReference>
<dbReference type="SUPFAM" id="SSF81593">
    <property type="entry name" value="Nucleotidyltransferase substrate binding subunit/domain"/>
    <property type="match status" value="1"/>
</dbReference>
<dbReference type="Gene3D" id="1.10.3090.10">
    <property type="entry name" value="cca-adding enzyme, domain 2"/>
    <property type="match status" value="1"/>
</dbReference>
<sequence length="902" mass="102775">MPNIFSPAFTLDQACSALAEAPFPGKAARTLLADGQARLEALFPQADVRKLIAGRARLVDRVLKAAWRHFGLHQLPGIALVAVGGYGRSELFPHSDVDLLVLLNDSPDADCCGRMESFVAFLWDTGLEIGHSVRTLDECVALAADDLTIATNLMESRTLAGDDQLRATLMTRTGPDCIWPTDAFFAAKWQEQQARHRKHNDTEYNLEPDLKNAPGGLRDLQMVSWVARRHYYTEDEHSGLAQLVSVGFLRQREFIALQRCQVFLFKVRWALHQVSGRNENRLLFDYQRQVATLLGHEDSNANLAVELFMKEFYLAALVMSVMNEMLLQVFDETFLEQDTEQVVKPLNRRFQIRNEYLETTHDNVFVEHPSALLEMFLLLAQHPTLKGLRAHTLRACIGHRRLINKAFRNDPANTHLFMELLRAPHALFSQLRRMKRYGVLGRYLPEFGAITGLMQYDLFHRYTVDAHTLLVVKNMRRLSRDDHREKFPLACEVFYRLPKPELLYVAGLYHDIAKGRGGDHSELGAEDALAFCQRHGLTSWDAKLVAWLVRHHLIMSVTAQRKDIADPEVVHDFARQVGDLVHLDYLYALTVCDINATNPALWNTWRDSLLRQLYMETKRALRRGLNNPIDKQDWIDDTRHDALKILHSRQLPLEQVEALWAGLGDEYFLRENARDIAWHTEARLRSDSDQPLVLIKETVGNQFAGGTQIFICSPDRENLFASTVNALDQLNLTIVDARIITSTTGFSLDTYVVLDEHGTPIGDDPERIAQMEATLLAALRDPSAFRDSVQRRLPRQVQHFHFPTRVVISNDIINDRTVVEVQTLDRPGLLARIGALFMEFDLVLQNARIATLGERADDIFFLTGRGGQPVSDPDLCRSLEQRMKDVLDDDSRDRLTVQPQLI</sequence>
<dbReference type="PROSITE" id="PS51671">
    <property type="entry name" value="ACT"/>
    <property type="match status" value="2"/>
</dbReference>
<dbReference type="PROSITE" id="PS51831">
    <property type="entry name" value="HD"/>
    <property type="match status" value="1"/>
</dbReference>
<evidence type="ECO:0000256" key="3">
    <source>
        <dbReference type="ARBA" id="ARBA00022737"/>
    </source>
</evidence>
<evidence type="ECO:0000256" key="2">
    <source>
        <dbReference type="ARBA" id="ARBA00022695"/>
    </source>
</evidence>
<evidence type="ECO:0000313" key="12">
    <source>
        <dbReference type="Proteomes" id="UP001562065"/>
    </source>
</evidence>
<keyword evidence="6 8" id="KW-0511">Multifunctional enzyme</keyword>
<dbReference type="InterPro" id="IPR002912">
    <property type="entry name" value="ACT_dom"/>
</dbReference>
<name>A0ABV4AIK4_9GAMM</name>
<keyword evidence="4 8" id="KW-0378">Hydrolase</keyword>
<dbReference type="InterPro" id="IPR013546">
    <property type="entry name" value="PII_UdlTrfase/GS_AdlTrfase"/>
</dbReference>
<keyword evidence="12" id="KW-1185">Reference proteome</keyword>
<dbReference type="SUPFAM" id="SSF55021">
    <property type="entry name" value="ACT-like"/>
    <property type="match status" value="2"/>
</dbReference>
<organism evidence="11 12">
    <name type="scientific">Isoalcanivorax beigongshangi</name>
    <dbReference type="NCBI Taxonomy" id="3238810"/>
    <lineage>
        <taxon>Bacteria</taxon>
        <taxon>Pseudomonadati</taxon>
        <taxon>Pseudomonadota</taxon>
        <taxon>Gammaproteobacteria</taxon>
        <taxon>Oceanospirillales</taxon>
        <taxon>Alcanivoracaceae</taxon>
        <taxon>Isoalcanivorax</taxon>
    </lineage>
</organism>
<dbReference type="InterPro" id="IPR006674">
    <property type="entry name" value="HD_domain"/>
</dbReference>
<dbReference type="CDD" id="cd05401">
    <property type="entry name" value="NT_GlnE_GlnD_like"/>
    <property type="match status" value="1"/>
</dbReference>
<accession>A0ABV4AIK4</accession>
<comment type="caution">
    <text evidence="11">The sequence shown here is derived from an EMBL/GenBank/DDBJ whole genome shotgun (WGS) entry which is preliminary data.</text>
</comment>
<feature type="domain" description="ACT" evidence="9">
    <location>
        <begin position="818"/>
        <end position="897"/>
    </location>
</feature>
<keyword evidence="1 8" id="KW-0808">Transferase</keyword>
<dbReference type="NCBIfam" id="NF001366">
    <property type="entry name" value="PRK00275.1"/>
    <property type="match status" value="1"/>
</dbReference>
<evidence type="ECO:0000256" key="5">
    <source>
        <dbReference type="ARBA" id="ARBA00022842"/>
    </source>
</evidence>
<dbReference type="NCBIfam" id="TIGR01693">
    <property type="entry name" value="UTase_glnD"/>
    <property type="match status" value="1"/>
</dbReference>
<keyword evidence="3" id="KW-0677">Repeat</keyword>
<dbReference type="CDD" id="cd04899">
    <property type="entry name" value="ACT_ACR-UUR-like_2"/>
    <property type="match status" value="1"/>
</dbReference>
<dbReference type="InterPro" id="IPR003607">
    <property type="entry name" value="HD/PDEase_dom"/>
</dbReference>
<dbReference type="CDD" id="cd00077">
    <property type="entry name" value="HDc"/>
    <property type="match status" value="1"/>
</dbReference>
<dbReference type="EMBL" id="JBGCUO010000001">
    <property type="protein sequence ID" value="MEY1661470.1"/>
    <property type="molecule type" value="Genomic_DNA"/>
</dbReference>
<dbReference type="SUPFAM" id="SSF81301">
    <property type="entry name" value="Nucleotidyltransferase"/>
    <property type="match status" value="1"/>
</dbReference>
<dbReference type="PANTHER" id="PTHR47320:SF1">
    <property type="entry name" value="BIFUNCTIONAL URIDYLYLTRANSFERASE_URIDYLYL-REMOVING ENZYME"/>
    <property type="match status" value="1"/>
</dbReference>
<evidence type="ECO:0000256" key="6">
    <source>
        <dbReference type="ARBA" id="ARBA00023268"/>
    </source>
</evidence>
<dbReference type="SMART" id="SM00471">
    <property type="entry name" value="HDc"/>
    <property type="match status" value="1"/>
</dbReference>
<comment type="similarity">
    <text evidence="8">Belongs to the GlnD family.</text>
</comment>
<dbReference type="PANTHER" id="PTHR47320">
    <property type="entry name" value="BIFUNCTIONAL URIDYLYLTRANSFERASE/URIDYLYL-REMOVING ENZYME"/>
    <property type="match status" value="1"/>
</dbReference>
<evidence type="ECO:0000256" key="8">
    <source>
        <dbReference type="HAMAP-Rule" id="MF_00277"/>
    </source>
</evidence>
<proteinExistence type="inferred from homology"/>
<comment type="caution">
    <text evidence="8">Lacks conserved residue(s) required for the propagation of feature annotation.</text>
</comment>
<keyword evidence="5 8" id="KW-0460">Magnesium</keyword>
<evidence type="ECO:0000259" key="10">
    <source>
        <dbReference type="PROSITE" id="PS51831"/>
    </source>
</evidence>
<comment type="activity regulation">
    <text evidence="8">Uridylyltransferase (UTase) activity is inhibited by glutamine, while glutamine activates uridylyl-removing (UR) activity.</text>
</comment>
<keyword evidence="2 8" id="KW-0548">Nucleotidyltransferase</keyword>
<dbReference type="Proteomes" id="UP001562065">
    <property type="component" value="Unassembled WGS sequence"/>
</dbReference>
<dbReference type="SUPFAM" id="SSF109604">
    <property type="entry name" value="HD-domain/PDEase-like"/>
    <property type="match status" value="1"/>
</dbReference>
<dbReference type="EC" id="2.7.7.59" evidence="8"/>
<dbReference type="GO" id="GO:0008773">
    <property type="term" value="F:[protein-PII] uridylyltransferase activity"/>
    <property type="evidence" value="ECO:0007669"/>
    <property type="project" value="UniProtKB-EC"/>
</dbReference>
<protein>
    <recommendedName>
        <fullName evidence="8">Bifunctional uridylyltransferase/uridylyl-removing enzyme</fullName>
        <shortName evidence="8">UTase/UR</shortName>
    </recommendedName>
    <alternativeName>
        <fullName evidence="8">Bifunctional [protein-PII] modification enzyme</fullName>
    </alternativeName>
    <alternativeName>
        <fullName evidence="8">Bifunctional nitrogen sensor protein</fullName>
    </alternativeName>
    <domain>
        <recommendedName>
            <fullName evidence="8">[Protein-PII] uridylyltransferase</fullName>
            <shortName evidence="8">PII uridylyltransferase</shortName>
            <shortName evidence="8">UTase</shortName>
            <ecNumber evidence="8">2.7.7.59</ecNumber>
        </recommendedName>
    </domain>
    <domain>
        <recommendedName>
            <fullName evidence="8">[Protein-PII]-UMP uridylyl-removing enzyme</fullName>
            <shortName evidence="8">UR</shortName>
            <ecNumber evidence="8">3.1.4.-</ecNumber>
        </recommendedName>
    </domain>
</protein>
<dbReference type="EC" id="3.1.4.-" evidence="8"/>
<dbReference type="InterPro" id="IPR045865">
    <property type="entry name" value="ACT-like_dom_sf"/>
</dbReference>
<comment type="catalytic activity">
    <reaction evidence="8">
        <text>[protein-PII]-L-tyrosine + UTP = [protein-PII]-uridylyl-L-tyrosine + diphosphate</text>
        <dbReference type="Rhea" id="RHEA:13673"/>
        <dbReference type="Rhea" id="RHEA-COMP:12147"/>
        <dbReference type="Rhea" id="RHEA-COMP:12148"/>
        <dbReference type="ChEBI" id="CHEBI:33019"/>
        <dbReference type="ChEBI" id="CHEBI:46398"/>
        <dbReference type="ChEBI" id="CHEBI:46858"/>
        <dbReference type="ChEBI" id="CHEBI:90602"/>
        <dbReference type="EC" id="2.7.7.59"/>
    </reaction>
</comment>
<comment type="function">
    <text evidence="8">Modifies, by uridylylation and deuridylylation, the PII regulatory proteins (GlnB and homologs), in response to the nitrogen status of the cell that GlnD senses through the glutamine level. Under low glutamine levels, catalyzes the conversion of the PII proteins and UTP to PII-UMP and PPi, while under higher glutamine levels, GlnD hydrolyzes PII-UMP to PII and UMP (deuridylylation). Thus, controls uridylylation state and activity of the PII proteins, and plays an important role in the regulation of nitrogen metabolism.</text>
</comment>
<comment type="domain">
    <text evidence="8">Has four distinct domains: an N-terminal nucleotidyltransferase (NT) domain responsible for UTase activity, a central HD domain that encodes UR activity, and two C-terminal ACT domains that seem to have a role in glutamine sensing.</text>
</comment>
<feature type="region of interest" description="Uridylyltransferase" evidence="8">
    <location>
        <begin position="1"/>
        <end position="345"/>
    </location>
</feature>